<organism evidence="1 2">
    <name type="scientific">Bifidobacterium longum subsp. longum 2-2B</name>
    <dbReference type="NCBI Taxonomy" id="1161745"/>
    <lineage>
        <taxon>Bacteria</taxon>
        <taxon>Bacillati</taxon>
        <taxon>Actinomycetota</taxon>
        <taxon>Actinomycetes</taxon>
        <taxon>Bifidobacteriales</taxon>
        <taxon>Bifidobacteriaceae</taxon>
        <taxon>Bifidobacterium</taxon>
    </lineage>
</organism>
<evidence type="ECO:0000313" key="2">
    <source>
        <dbReference type="Proteomes" id="UP000005929"/>
    </source>
</evidence>
<proteinExistence type="predicted"/>
<dbReference type="EMBL" id="AJTJ01000114">
    <property type="protein sequence ID" value="EIJ23000.1"/>
    <property type="molecule type" value="Genomic_DNA"/>
</dbReference>
<sequence length="49" mass="5718">MSDKEMPGLDLEHRNRAYATHPMSDDPVFGDSESFALPFRLWRLHKCLV</sequence>
<gene>
    <name evidence="1" type="ORF">HMPREF1315_2447</name>
</gene>
<accession>A0AAV3FIS4</accession>
<protein>
    <submittedName>
        <fullName evidence="1">Uncharacterized protein</fullName>
    </submittedName>
</protein>
<dbReference type="AlphaFoldDB" id="A0AAV3FIS4"/>
<dbReference type="Proteomes" id="UP000005929">
    <property type="component" value="Unassembled WGS sequence"/>
</dbReference>
<comment type="caution">
    <text evidence="1">The sequence shown here is derived from an EMBL/GenBank/DDBJ whole genome shotgun (WGS) entry which is preliminary data.</text>
</comment>
<name>A0AAV3FIS4_BIFLL</name>
<evidence type="ECO:0000313" key="1">
    <source>
        <dbReference type="EMBL" id="EIJ23000.1"/>
    </source>
</evidence>
<reference evidence="1 2" key="1">
    <citation type="journal article" date="2013" name="Genome Announc.">
        <title>Draft Genome Sequences of Two Pairs of Human Intestinal Bifidobacterium longum subsp. longum Strains, 44B and 1-6B and 35B and 2-2B, Consecutively Isolated from Two Children after a 5-Year Time Period.</title>
        <authorList>
            <person name="Shkoporov A.N."/>
            <person name="Efimov B.A."/>
            <person name="Khokhlova E.V."/>
            <person name="Chaplin A.V."/>
            <person name="Kafarskaya L.I."/>
            <person name="Durkin A.S."/>
            <person name="McCorrison J."/>
            <person name="Torralba M."/>
            <person name="Gillis M."/>
            <person name="Sutton G."/>
            <person name="Weibel D.B."/>
            <person name="Nelson K.E."/>
            <person name="Smeianov V.V."/>
        </authorList>
    </citation>
    <scope>NUCLEOTIDE SEQUENCE [LARGE SCALE GENOMIC DNA]</scope>
    <source>
        <strain evidence="1 2">2-2B</strain>
    </source>
</reference>